<dbReference type="EMBL" id="BTGU01000027">
    <property type="protein sequence ID" value="GMN48247.1"/>
    <property type="molecule type" value="Genomic_DNA"/>
</dbReference>
<reference evidence="1" key="1">
    <citation type="submission" date="2023-07" db="EMBL/GenBank/DDBJ databases">
        <title>draft genome sequence of fig (Ficus carica).</title>
        <authorList>
            <person name="Takahashi T."/>
            <person name="Nishimura K."/>
        </authorList>
    </citation>
    <scope>NUCLEOTIDE SEQUENCE</scope>
</reference>
<dbReference type="Proteomes" id="UP001187192">
    <property type="component" value="Unassembled WGS sequence"/>
</dbReference>
<comment type="caution">
    <text evidence="1">The sequence shown here is derived from an EMBL/GenBank/DDBJ whole genome shotgun (WGS) entry which is preliminary data.</text>
</comment>
<proteinExistence type="predicted"/>
<evidence type="ECO:0000313" key="1">
    <source>
        <dbReference type="EMBL" id="GMN48247.1"/>
    </source>
</evidence>
<gene>
    <name evidence="1" type="ORF">TIFTF001_017420</name>
</gene>
<dbReference type="AlphaFoldDB" id="A0AA88AC68"/>
<organism evidence="1 2">
    <name type="scientific">Ficus carica</name>
    <name type="common">Common fig</name>
    <dbReference type="NCBI Taxonomy" id="3494"/>
    <lineage>
        <taxon>Eukaryota</taxon>
        <taxon>Viridiplantae</taxon>
        <taxon>Streptophyta</taxon>
        <taxon>Embryophyta</taxon>
        <taxon>Tracheophyta</taxon>
        <taxon>Spermatophyta</taxon>
        <taxon>Magnoliopsida</taxon>
        <taxon>eudicotyledons</taxon>
        <taxon>Gunneridae</taxon>
        <taxon>Pentapetalae</taxon>
        <taxon>rosids</taxon>
        <taxon>fabids</taxon>
        <taxon>Rosales</taxon>
        <taxon>Moraceae</taxon>
        <taxon>Ficeae</taxon>
        <taxon>Ficus</taxon>
    </lineage>
</organism>
<protein>
    <submittedName>
        <fullName evidence="1">Uncharacterized protein</fullName>
    </submittedName>
</protein>
<keyword evidence="2" id="KW-1185">Reference proteome</keyword>
<accession>A0AA88AC68</accession>
<sequence>MTDPKVFMEAMMSEMKRVMRLELEQVNATTMMQHFWAKFWALLADFADIRSLCGETMWNE</sequence>
<name>A0AA88AC68_FICCA</name>
<evidence type="ECO:0000313" key="2">
    <source>
        <dbReference type="Proteomes" id="UP001187192"/>
    </source>
</evidence>